<dbReference type="PANTHER" id="PTHR12857:SF0">
    <property type="entry name" value="CXXC MOTIF CONTAINING ZINC BINDING PROTEIN"/>
    <property type="match status" value="1"/>
</dbReference>
<reference evidence="4" key="2">
    <citation type="submission" date="2007-04" db="EMBL/GenBank/DDBJ databases">
        <title>The genome of the human body louse.</title>
        <authorList>
            <consortium name="The Human Body Louse Genome Consortium"/>
            <person name="Kirkness E."/>
            <person name="Walenz B."/>
            <person name="Hass B."/>
            <person name="Bruggner R."/>
            <person name="Strausberg R."/>
        </authorList>
    </citation>
    <scope>NUCLEOTIDE SEQUENCE</scope>
    <source>
        <strain evidence="4">USDA</strain>
    </source>
</reference>
<reference evidence="4" key="1">
    <citation type="submission" date="2007-04" db="EMBL/GenBank/DDBJ databases">
        <title>Annotation of Pediculus humanus corporis strain USDA.</title>
        <authorList>
            <person name="Kirkness E."/>
            <person name="Hannick L."/>
            <person name="Hass B."/>
            <person name="Bruggner R."/>
            <person name="Lawson D."/>
            <person name="Bidwell S."/>
            <person name="Joardar V."/>
            <person name="Caler E."/>
            <person name="Walenz B."/>
            <person name="Inman J."/>
            <person name="Schobel S."/>
            <person name="Galinsky K."/>
            <person name="Amedeo P."/>
            <person name="Strausberg R."/>
        </authorList>
    </citation>
    <scope>NUCLEOTIDE SEQUENCE</scope>
    <source>
        <strain evidence="4">USDA</strain>
    </source>
</reference>
<sequence>MGKVGLKIKANLKNVDKLYPMDLDQFGWALKVKCTGCGEENPNWHVVSQKEETELIRASANFVYKCKCCNRQNSLLIIPLSSLMSNTKKVPDKKNLETVYLDSDEEQFKTIIGFDCRGLELTDFEPRDGWAVQSGKKIFDDVDLSSKDWCDYNEIDNIPVEITNFESKFETYK</sequence>
<keyword evidence="3" id="KW-0862">Zinc</keyword>
<dbReference type="GO" id="GO:0008270">
    <property type="term" value="F:zinc ion binding"/>
    <property type="evidence" value="ECO:0007669"/>
    <property type="project" value="TreeGrafter"/>
</dbReference>
<evidence type="ECO:0000256" key="2">
    <source>
        <dbReference type="ARBA" id="ARBA00022723"/>
    </source>
</evidence>
<dbReference type="KEGG" id="phu:Phum_PHUM456220"/>
<dbReference type="RefSeq" id="XP_002429914.1">
    <property type="nucleotide sequence ID" value="XM_002429869.1"/>
</dbReference>
<dbReference type="EnsemblMetazoa" id="PHUM456220-RA">
    <property type="protein sequence ID" value="PHUM456220-PA"/>
    <property type="gene ID" value="PHUM456220"/>
</dbReference>
<evidence type="ECO:0000256" key="3">
    <source>
        <dbReference type="ARBA" id="ARBA00022833"/>
    </source>
</evidence>
<dbReference type="CTD" id="8230624"/>
<evidence type="ECO:0000313" key="4">
    <source>
        <dbReference type="EMBL" id="EEB17176.1"/>
    </source>
</evidence>
<dbReference type="OMA" id="NWCDYNQ"/>
<organism>
    <name type="scientific">Pediculus humanus subsp. corporis</name>
    <name type="common">Body louse</name>
    <dbReference type="NCBI Taxonomy" id="121224"/>
    <lineage>
        <taxon>Eukaryota</taxon>
        <taxon>Metazoa</taxon>
        <taxon>Ecdysozoa</taxon>
        <taxon>Arthropoda</taxon>
        <taxon>Hexapoda</taxon>
        <taxon>Insecta</taxon>
        <taxon>Pterygota</taxon>
        <taxon>Neoptera</taxon>
        <taxon>Paraneoptera</taxon>
        <taxon>Psocodea</taxon>
        <taxon>Troctomorpha</taxon>
        <taxon>Phthiraptera</taxon>
        <taxon>Anoplura</taxon>
        <taxon>Pediculidae</taxon>
        <taxon>Pediculus</taxon>
    </lineage>
</organism>
<dbReference type="AlphaFoldDB" id="E0VUX0"/>
<protein>
    <recommendedName>
        <fullName evidence="7">DUF866-domain-containing protein</fullName>
    </recommendedName>
</protein>
<dbReference type="EMBL" id="AAZO01005553">
    <property type="status" value="NOT_ANNOTATED_CDS"/>
    <property type="molecule type" value="Genomic_DNA"/>
</dbReference>
<keyword evidence="6" id="KW-1185">Reference proteome</keyword>
<dbReference type="VEuPathDB" id="VectorBase:PHUM456220"/>
<evidence type="ECO:0000313" key="6">
    <source>
        <dbReference type="Proteomes" id="UP000009046"/>
    </source>
</evidence>
<dbReference type="FunCoup" id="E0VUX0">
    <property type="interactions" value="997"/>
</dbReference>
<keyword evidence="2" id="KW-0479">Metal-binding</keyword>
<dbReference type="Pfam" id="PF05907">
    <property type="entry name" value="CXXC_Zn-b_euk"/>
    <property type="match status" value="1"/>
</dbReference>
<dbReference type="InParanoid" id="E0VUX0"/>
<accession>E0VUX0</accession>
<dbReference type="InterPro" id="IPR008584">
    <property type="entry name" value="CXXC_Zn-binding_euk"/>
</dbReference>
<dbReference type="OrthoDB" id="10248838at2759"/>
<name>E0VUX0_PEDHC</name>
<dbReference type="HOGENOM" id="CLU_114688_0_0_1"/>
<dbReference type="Proteomes" id="UP000009046">
    <property type="component" value="Unassembled WGS sequence"/>
</dbReference>
<evidence type="ECO:0000313" key="5">
    <source>
        <dbReference type="EnsemblMetazoa" id="PHUM456220-PA"/>
    </source>
</evidence>
<dbReference type="PANTHER" id="PTHR12857">
    <property type="entry name" value="CXXC MOTIF CONTAINING ZINC BINDING PROTEIN"/>
    <property type="match status" value="1"/>
</dbReference>
<dbReference type="SUPFAM" id="SSF141678">
    <property type="entry name" value="MAL13P1.257-like"/>
    <property type="match status" value="1"/>
</dbReference>
<comment type="similarity">
    <text evidence="1">Belongs to the UPF0587 family.</text>
</comment>
<dbReference type="EMBL" id="DS235797">
    <property type="protein sequence ID" value="EEB17176.1"/>
    <property type="molecule type" value="Genomic_DNA"/>
</dbReference>
<reference evidence="5" key="3">
    <citation type="submission" date="2020-05" db="UniProtKB">
        <authorList>
            <consortium name="EnsemblMetazoa"/>
        </authorList>
    </citation>
    <scope>IDENTIFICATION</scope>
    <source>
        <strain evidence="5">USDA</strain>
    </source>
</reference>
<dbReference type="eggNOG" id="KOG1296">
    <property type="taxonomic scope" value="Eukaryota"/>
</dbReference>
<evidence type="ECO:0008006" key="7">
    <source>
        <dbReference type="Google" id="ProtNLM"/>
    </source>
</evidence>
<gene>
    <name evidence="5" type="primary">8230624</name>
    <name evidence="4" type="ORF">Phum_PHUM456220</name>
</gene>
<proteinExistence type="inferred from homology"/>
<evidence type="ECO:0000256" key="1">
    <source>
        <dbReference type="ARBA" id="ARBA00007818"/>
    </source>
</evidence>
<dbReference type="GeneID" id="8230624"/>